<evidence type="ECO:0000313" key="2">
    <source>
        <dbReference type="EMBL" id="MBF4376301.1"/>
    </source>
</evidence>
<proteinExistence type="predicted"/>
<reference evidence="2 3" key="1">
    <citation type="journal article" date="2021" name="PeerJ">
        <title>Analysis of 44 Vibrio anguillarum genomes reveals high genetic diversity.</title>
        <authorList>
            <person name="Hansen M.J."/>
            <person name="Dalsgaard I."/>
        </authorList>
    </citation>
    <scope>NUCLEOTIDE SEQUENCE [LARGE SCALE GENOMIC DNA]</scope>
    <source>
        <strain evidence="2 3">040915-1/1B</strain>
    </source>
</reference>
<comment type="caution">
    <text evidence="2">The sequence shown here is derived from an EMBL/GenBank/DDBJ whole genome shotgun (WGS) entry which is preliminary data.</text>
</comment>
<organism evidence="2 3">
    <name type="scientific">Vibrio anguillarum</name>
    <name type="common">Listonella anguillarum</name>
    <dbReference type="NCBI Taxonomy" id="55601"/>
    <lineage>
        <taxon>Bacteria</taxon>
        <taxon>Pseudomonadati</taxon>
        <taxon>Pseudomonadota</taxon>
        <taxon>Gammaproteobacteria</taxon>
        <taxon>Vibrionales</taxon>
        <taxon>Vibrionaceae</taxon>
        <taxon>Vibrio</taxon>
    </lineage>
</organism>
<feature type="non-terminal residue" evidence="2">
    <location>
        <position position="1"/>
    </location>
</feature>
<feature type="region of interest" description="Disordered" evidence="1">
    <location>
        <begin position="1"/>
        <end position="23"/>
    </location>
</feature>
<dbReference type="Proteomes" id="UP000726136">
    <property type="component" value="Unassembled WGS sequence"/>
</dbReference>
<sequence length="49" mass="5148">DCPWGSKTNTSTWTPSGPQPPLNKYITSQTGANLDSGALGTVIIQTTQI</sequence>
<accession>A0ABR9ZD13</accession>
<feature type="compositionally biased region" description="Polar residues" evidence="1">
    <location>
        <begin position="1"/>
        <end position="16"/>
    </location>
</feature>
<dbReference type="Gene3D" id="2.60.270.50">
    <property type="match status" value="1"/>
</dbReference>
<evidence type="ECO:0000256" key="1">
    <source>
        <dbReference type="SAM" id="MobiDB-lite"/>
    </source>
</evidence>
<keyword evidence="3" id="KW-1185">Reference proteome</keyword>
<gene>
    <name evidence="2" type="ORF">EAY46_25290</name>
</gene>
<evidence type="ECO:0000313" key="3">
    <source>
        <dbReference type="Proteomes" id="UP000726136"/>
    </source>
</evidence>
<dbReference type="EMBL" id="RDPI01000701">
    <property type="protein sequence ID" value="MBF4376301.1"/>
    <property type="molecule type" value="Genomic_DNA"/>
</dbReference>
<name>A0ABR9ZD13_VIBAN</name>
<protein>
    <submittedName>
        <fullName evidence="2">Aegerolysin</fullName>
    </submittedName>
</protein>